<feature type="transmembrane region" description="Helical" evidence="2">
    <location>
        <begin position="253"/>
        <end position="276"/>
    </location>
</feature>
<sequence length="445" mass="49044">EHNVRNAYIFTFFFWSCRSIIMEQVLSGYIYVLTQSNEPVGWVTGINGIVRLIVAIPGGMASDHFRRDAVLKAAGVWGLLCISLSAAAYLMNRLPLLYVAYGCWGAYFAVQRPALEAIFADSVPQGERDVPTTIRFTLINVGGILGPLASVVFFQLYGDAWSLTGLQLVLCGGLALGLPGILSLFYFNDDLACDAKHSVSTRRLSCVDDSGDLNTVDESNERDTGEASPLLSPSVDLSTVNTFLCFGPRHVPLILFCTDFIMYNGSGLSMIFIPLFLQNDYGLSPSHINLLVLIQQFLVIGAISLAQVVSKRLGDIETVVVSRVLAAFNLLAMAYGTSLWFQVAMFLLRVSIMRSANPLRSAILMDHVPKAWRGRWNALESLTLFGFCGTSIVGGYLVELYGYRFCFLVTSLVWFVGLALEMLLLPIIRNERALLRATKVRDTQP</sequence>
<dbReference type="PROSITE" id="PS50850">
    <property type="entry name" value="MFS"/>
    <property type="match status" value="1"/>
</dbReference>
<feature type="transmembrane region" description="Helical" evidence="2">
    <location>
        <begin position="163"/>
        <end position="187"/>
    </location>
</feature>
<dbReference type="EMBL" id="VJMH01006727">
    <property type="protein sequence ID" value="KAF0688397.1"/>
    <property type="molecule type" value="Genomic_DNA"/>
</dbReference>
<dbReference type="OrthoDB" id="541403at2759"/>
<dbReference type="InterPro" id="IPR020846">
    <property type="entry name" value="MFS_dom"/>
</dbReference>
<feature type="transmembrane region" description="Helical" evidence="2">
    <location>
        <begin position="405"/>
        <end position="428"/>
    </location>
</feature>
<feature type="transmembrane region" description="Helical" evidence="2">
    <location>
        <begin position="378"/>
        <end position="398"/>
    </location>
</feature>
<proteinExistence type="predicted"/>
<gene>
    <name evidence="4" type="ORF">As57867_019908</name>
</gene>
<evidence type="ECO:0000256" key="1">
    <source>
        <dbReference type="ARBA" id="ARBA00004141"/>
    </source>
</evidence>
<evidence type="ECO:0000313" key="4">
    <source>
        <dbReference type="EMBL" id="KAF0688397.1"/>
    </source>
</evidence>
<keyword evidence="2" id="KW-0472">Membrane</keyword>
<dbReference type="SUPFAM" id="SSF103473">
    <property type="entry name" value="MFS general substrate transporter"/>
    <property type="match status" value="1"/>
</dbReference>
<dbReference type="Pfam" id="PF07690">
    <property type="entry name" value="MFS_1"/>
    <property type="match status" value="2"/>
</dbReference>
<feature type="transmembrane region" description="Helical" evidence="2">
    <location>
        <begin position="69"/>
        <end position="90"/>
    </location>
</feature>
<dbReference type="InterPro" id="IPR036259">
    <property type="entry name" value="MFS_trans_sf"/>
</dbReference>
<feature type="transmembrane region" description="Helical" evidence="2">
    <location>
        <begin position="96"/>
        <end position="115"/>
    </location>
</feature>
<dbReference type="GO" id="GO:0016020">
    <property type="term" value="C:membrane"/>
    <property type="evidence" value="ECO:0007669"/>
    <property type="project" value="UniProtKB-SubCell"/>
</dbReference>
<accession>A0A6A4XYS5</accession>
<dbReference type="Gene3D" id="1.20.1250.20">
    <property type="entry name" value="MFS general substrate transporter like domains"/>
    <property type="match status" value="2"/>
</dbReference>
<comment type="caution">
    <text evidence="4">The sequence shown here is derived from an EMBL/GenBank/DDBJ whole genome shotgun (WGS) entry which is preliminary data.</text>
</comment>
<feature type="transmembrane region" description="Helical" evidence="2">
    <location>
        <begin position="288"/>
        <end position="308"/>
    </location>
</feature>
<feature type="transmembrane region" description="Helical" evidence="2">
    <location>
        <begin position="12"/>
        <end position="33"/>
    </location>
</feature>
<dbReference type="InterPro" id="IPR011701">
    <property type="entry name" value="MFS"/>
</dbReference>
<dbReference type="PANTHER" id="PTHR23525">
    <property type="entry name" value="TRANSPORTER, PUTATIVE-RELATED"/>
    <property type="match status" value="1"/>
</dbReference>
<organism evidence="4">
    <name type="scientific">Aphanomyces stellatus</name>
    <dbReference type="NCBI Taxonomy" id="120398"/>
    <lineage>
        <taxon>Eukaryota</taxon>
        <taxon>Sar</taxon>
        <taxon>Stramenopiles</taxon>
        <taxon>Oomycota</taxon>
        <taxon>Saprolegniomycetes</taxon>
        <taxon>Saprolegniales</taxon>
        <taxon>Verrucalvaceae</taxon>
        <taxon>Aphanomyces</taxon>
    </lineage>
</organism>
<protein>
    <recommendedName>
        <fullName evidence="3">Major facilitator superfamily (MFS) profile domain-containing protein</fullName>
    </recommendedName>
</protein>
<feature type="transmembrane region" description="Helical" evidence="2">
    <location>
        <begin position="320"/>
        <end position="341"/>
    </location>
</feature>
<name>A0A6A4XYS5_9STRA</name>
<evidence type="ECO:0000256" key="2">
    <source>
        <dbReference type="SAM" id="Phobius"/>
    </source>
</evidence>
<feature type="transmembrane region" description="Helical" evidence="2">
    <location>
        <begin position="39"/>
        <end position="57"/>
    </location>
</feature>
<dbReference type="GO" id="GO:0022857">
    <property type="term" value="F:transmembrane transporter activity"/>
    <property type="evidence" value="ECO:0007669"/>
    <property type="project" value="InterPro"/>
</dbReference>
<keyword evidence="2" id="KW-0812">Transmembrane</keyword>
<dbReference type="PANTHER" id="PTHR23525:SF1">
    <property type="entry name" value="NODULIN-LIKE DOMAIN-CONTAINING PROTEIN"/>
    <property type="match status" value="1"/>
</dbReference>
<comment type="subcellular location">
    <subcellularLocation>
        <location evidence="1">Membrane</location>
        <topology evidence="1">Multi-pass membrane protein</topology>
    </subcellularLocation>
</comment>
<keyword evidence="2" id="KW-1133">Transmembrane helix</keyword>
<feature type="transmembrane region" description="Helical" evidence="2">
    <location>
        <begin position="136"/>
        <end position="157"/>
    </location>
</feature>
<feature type="non-terminal residue" evidence="4">
    <location>
        <position position="1"/>
    </location>
</feature>
<reference evidence="4" key="1">
    <citation type="submission" date="2019-06" db="EMBL/GenBank/DDBJ databases">
        <title>Genomics analysis of Aphanomyces spp. identifies a new class of oomycete effector associated with host adaptation.</title>
        <authorList>
            <person name="Gaulin E."/>
        </authorList>
    </citation>
    <scope>NUCLEOTIDE SEQUENCE</scope>
    <source>
        <strain evidence="4">CBS 578.67</strain>
    </source>
</reference>
<feature type="domain" description="Major facilitator superfamily (MFS) profile" evidence="3">
    <location>
        <begin position="251"/>
        <end position="445"/>
    </location>
</feature>
<dbReference type="AlphaFoldDB" id="A0A6A4XYS5"/>
<evidence type="ECO:0000259" key="3">
    <source>
        <dbReference type="PROSITE" id="PS50850"/>
    </source>
</evidence>